<evidence type="ECO:0000313" key="2">
    <source>
        <dbReference type="EMBL" id="GAA4056814.1"/>
    </source>
</evidence>
<gene>
    <name evidence="2" type="ORF">GCM10022214_05700</name>
</gene>
<evidence type="ECO:0008006" key="4">
    <source>
        <dbReference type="Google" id="ProtNLM"/>
    </source>
</evidence>
<dbReference type="Gene3D" id="1.10.10.10">
    <property type="entry name" value="Winged helix-like DNA-binding domain superfamily/Winged helix DNA-binding domain"/>
    <property type="match status" value="1"/>
</dbReference>
<protein>
    <recommendedName>
        <fullName evidence="4">OmpR/PhoB-type domain-containing protein</fullName>
    </recommendedName>
</protein>
<feature type="compositionally biased region" description="Gly residues" evidence="1">
    <location>
        <begin position="29"/>
        <end position="39"/>
    </location>
</feature>
<feature type="region of interest" description="Disordered" evidence="1">
    <location>
        <begin position="1"/>
        <end position="48"/>
    </location>
</feature>
<evidence type="ECO:0000256" key="1">
    <source>
        <dbReference type="SAM" id="MobiDB-lite"/>
    </source>
</evidence>
<dbReference type="Proteomes" id="UP001500683">
    <property type="component" value="Unassembled WGS sequence"/>
</dbReference>
<sequence>MSRTGRQRGHAAGCARVHRSHRRSPLKPPGGGYVGGAGGRDARPQADEHAVEMAVARLRRGLGRSGIVETVVKRGYRLACDSVRWG</sequence>
<dbReference type="InterPro" id="IPR036388">
    <property type="entry name" value="WH-like_DNA-bd_sf"/>
</dbReference>
<keyword evidence="3" id="KW-1185">Reference proteome</keyword>
<feature type="compositionally biased region" description="Basic residues" evidence="1">
    <location>
        <begin position="16"/>
        <end position="25"/>
    </location>
</feature>
<dbReference type="EMBL" id="BAAAZG010000001">
    <property type="protein sequence ID" value="GAA4056814.1"/>
    <property type="molecule type" value="Genomic_DNA"/>
</dbReference>
<name>A0ABP7V0C9_9ACTN</name>
<organism evidence="2 3">
    <name type="scientific">Actinomadura miaoliensis</name>
    <dbReference type="NCBI Taxonomy" id="430685"/>
    <lineage>
        <taxon>Bacteria</taxon>
        <taxon>Bacillati</taxon>
        <taxon>Actinomycetota</taxon>
        <taxon>Actinomycetes</taxon>
        <taxon>Streptosporangiales</taxon>
        <taxon>Thermomonosporaceae</taxon>
        <taxon>Actinomadura</taxon>
    </lineage>
</organism>
<accession>A0ABP7V0C9</accession>
<proteinExistence type="predicted"/>
<reference evidence="3" key="1">
    <citation type="journal article" date="2019" name="Int. J. Syst. Evol. Microbiol.">
        <title>The Global Catalogue of Microorganisms (GCM) 10K type strain sequencing project: providing services to taxonomists for standard genome sequencing and annotation.</title>
        <authorList>
            <consortium name="The Broad Institute Genomics Platform"/>
            <consortium name="The Broad Institute Genome Sequencing Center for Infectious Disease"/>
            <person name="Wu L."/>
            <person name="Ma J."/>
        </authorList>
    </citation>
    <scope>NUCLEOTIDE SEQUENCE [LARGE SCALE GENOMIC DNA]</scope>
    <source>
        <strain evidence="3">JCM 16702</strain>
    </source>
</reference>
<evidence type="ECO:0000313" key="3">
    <source>
        <dbReference type="Proteomes" id="UP001500683"/>
    </source>
</evidence>
<comment type="caution">
    <text evidence="2">The sequence shown here is derived from an EMBL/GenBank/DDBJ whole genome shotgun (WGS) entry which is preliminary data.</text>
</comment>